<comment type="caution">
    <text evidence="2">The sequence shown here is derived from an EMBL/GenBank/DDBJ whole genome shotgun (WGS) entry which is preliminary data.</text>
</comment>
<dbReference type="InterPro" id="IPR005149">
    <property type="entry name" value="Tscrpt_reg_PadR_N"/>
</dbReference>
<proteinExistence type="predicted"/>
<keyword evidence="3" id="KW-1185">Reference proteome</keyword>
<dbReference type="STRING" id="1302272.FC96_GL001474"/>
<dbReference type="RefSeq" id="WP_054660146.1">
    <property type="nucleotide sequence ID" value="NZ_AZCX01000003.1"/>
</dbReference>
<dbReference type="PANTHER" id="PTHR43252">
    <property type="entry name" value="TRANSCRIPTIONAL REGULATOR YQJI"/>
    <property type="match status" value="1"/>
</dbReference>
<organism evidence="2 3">
    <name type="scientific">Secundilactobacillus kimchicus JCM 15530</name>
    <dbReference type="NCBI Taxonomy" id="1302272"/>
    <lineage>
        <taxon>Bacteria</taxon>
        <taxon>Bacillati</taxon>
        <taxon>Bacillota</taxon>
        <taxon>Bacilli</taxon>
        <taxon>Lactobacillales</taxon>
        <taxon>Lactobacillaceae</taxon>
        <taxon>Secundilactobacillus</taxon>
    </lineage>
</organism>
<dbReference type="PATRIC" id="fig|1302272.5.peg.1489"/>
<gene>
    <name evidence="2" type="ORF">FC96_GL001474</name>
</gene>
<evidence type="ECO:0000313" key="2">
    <source>
        <dbReference type="EMBL" id="KRK48374.1"/>
    </source>
</evidence>
<dbReference type="AlphaFoldDB" id="A0A0R1HPF3"/>
<name>A0A0R1HPF3_9LACO</name>
<dbReference type="PANTHER" id="PTHR43252:SF6">
    <property type="entry name" value="NEGATIVE TRANSCRIPTION REGULATOR PADR"/>
    <property type="match status" value="1"/>
</dbReference>
<evidence type="ECO:0000259" key="1">
    <source>
        <dbReference type="Pfam" id="PF03551"/>
    </source>
</evidence>
<dbReference type="InterPro" id="IPR036388">
    <property type="entry name" value="WH-like_DNA-bd_sf"/>
</dbReference>
<evidence type="ECO:0000313" key="3">
    <source>
        <dbReference type="Proteomes" id="UP000050911"/>
    </source>
</evidence>
<dbReference type="Gene3D" id="1.10.10.10">
    <property type="entry name" value="Winged helix-like DNA-binding domain superfamily/Winged helix DNA-binding domain"/>
    <property type="match status" value="1"/>
</dbReference>
<protein>
    <recommendedName>
        <fullName evidence="1">Transcription regulator PadR N-terminal domain-containing protein</fullName>
    </recommendedName>
</protein>
<accession>A0A0R1HPF3</accession>
<dbReference type="Pfam" id="PF03551">
    <property type="entry name" value="PadR"/>
    <property type="match status" value="1"/>
</dbReference>
<reference evidence="2 3" key="1">
    <citation type="journal article" date="2015" name="Genome Announc.">
        <title>Expanding the biotechnology potential of lactobacilli through comparative genomics of 213 strains and associated genera.</title>
        <authorList>
            <person name="Sun Z."/>
            <person name="Harris H.M."/>
            <person name="McCann A."/>
            <person name="Guo C."/>
            <person name="Argimon S."/>
            <person name="Zhang W."/>
            <person name="Yang X."/>
            <person name="Jeffery I.B."/>
            <person name="Cooney J.C."/>
            <person name="Kagawa T.F."/>
            <person name="Liu W."/>
            <person name="Song Y."/>
            <person name="Salvetti E."/>
            <person name="Wrobel A."/>
            <person name="Rasinkangas P."/>
            <person name="Parkhill J."/>
            <person name="Rea M.C."/>
            <person name="O'Sullivan O."/>
            <person name="Ritari J."/>
            <person name="Douillard F.P."/>
            <person name="Paul Ross R."/>
            <person name="Yang R."/>
            <person name="Briner A.E."/>
            <person name="Felis G.E."/>
            <person name="de Vos W.M."/>
            <person name="Barrangou R."/>
            <person name="Klaenhammer T.R."/>
            <person name="Caufield P.W."/>
            <person name="Cui Y."/>
            <person name="Zhang H."/>
            <person name="O'Toole P.W."/>
        </authorList>
    </citation>
    <scope>NUCLEOTIDE SEQUENCE [LARGE SCALE GENOMIC DNA]</scope>
    <source>
        <strain evidence="2 3">JCM 15530</strain>
    </source>
</reference>
<dbReference type="InterPro" id="IPR036390">
    <property type="entry name" value="WH_DNA-bd_sf"/>
</dbReference>
<sequence>MYELLVLGALMVHDRTGYKLRQILEGNLDTRRKISNGVMYPVLHKLEQDGYITLSKLRVEGREQKLASITDAGRAYFEKLMHQPIPNDAKREATYRFKIRAMGRETVGFQRAVLTDYQAIILQDLKDYQTVTDHLLSQKDNPERQVDIGWNLRAFDLAQAINHAKLTWVNEQLAALDGLADDDHFTTLPITE</sequence>
<feature type="domain" description="Transcription regulator PadR N-terminal" evidence="1">
    <location>
        <begin position="6"/>
        <end position="78"/>
    </location>
</feature>
<dbReference type="OrthoDB" id="2374094at2"/>
<dbReference type="SUPFAM" id="SSF46785">
    <property type="entry name" value="Winged helix' DNA-binding domain"/>
    <property type="match status" value="1"/>
</dbReference>
<dbReference type="Proteomes" id="UP000050911">
    <property type="component" value="Unassembled WGS sequence"/>
</dbReference>
<dbReference type="EMBL" id="AZCX01000003">
    <property type="protein sequence ID" value="KRK48374.1"/>
    <property type="molecule type" value="Genomic_DNA"/>
</dbReference>